<accession>A0A3N1GNM4</accession>
<protein>
    <submittedName>
        <fullName evidence="3">Uncharacterized protein</fullName>
    </submittedName>
</protein>
<name>A0A3N1GNM4_9ACTN</name>
<feature type="compositionally biased region" description="Gly residues" evidence="1">
    <location>
        <begin position="200"/>
        <end position="209"/>
    </location>
</feature>
<dbReference type="OrthoDB" id="3405572at2"/>
<evidence type="ECO:0000313" key="3">
    <source>
        <dbReference type="EMBL" id="ROP31840.1"/>
    </source>
</evidence>
<comment type="caution">
    <text evidence="3">The sequence shown here is derived from an EMBL/GenBank/DDBJ whole genome shotgun (WGS) entry which is preliminary data.</text>
</comment>
<feature type="compositionally biased region" description="Acidic residues" evidence="1">
    <location>
        <begin position="211"/>
        <end position="220"/>
    </location>
</feature>
<dbReference type="AlphaFoldDB" id="A0A3N1GNM4"/>
<dbReference type="EMBL" id="RJKL01000001">
    <property type="protein sequence ID" value="ROP31840.1"/>
    <property type="molecule type" value="Genomic_DNA"/>
</dbReference>
<evidence type="ECO:0000256" key="2">
    <source>
        <dbReference type="SAM" id="Phobius"/>
    </source>
</evidence>
<keyword evidence="2" id="KW-0472">Membrane</keyword>
<gene>
    <name evidence="3" type="ORF">EDD30_4766</name>
</gene>
<proteinExistence type="predicted"/>
<evidence type="ECO:0000256" key="1">
    <source>
        <dbReference type="SAM" id="MobiDB-lite"/>
    </source>
</evidence>
<feature type="compositionally biased region" description="Pro residues" evidence="1">
    <location>
        <begin position="171"/>
        <end position="197"/>
    </location>
</feature>
<reference evidence="3 4" key="1">
    <citation type="submission" date="2018-11" db="EMBL/GenBank/DDBJ databases">
        <title>Sequencing the genomes of 1000 actinobacteria strains.</title>
        <authorList>
            <person name="Klenk H.-P."/>
        </authorList>
    </citation>
    <scope>NUCLEOTIDE SEQUENCE [LARGE SCALE GENOMIC DNA]</scope>
    <source>
        <strain evidence="3 4">DSM 43634</strain>
    </source>
</reference>
<feature type="compositionally biased region" description="Low complexity" evidence="1">
    <location>
        <begin position="136"/>
        <end position="159"/>
    </location>
</feature>
<feature type="region of interest" description="Disordered" evidence="1">
    <location>
        <begin position="123"/>
        <end position="289"/>
    </location>
</feature>
<organism evidence="3 4">
    <name type="scientific">Couchioplanes caeruleus</name>
    <dbReference type="NCBI Taxonomy" id="56438"/>
    <lineage>
        <taxon>Bacteria</taxon>
        <taxon>Bacillati</taxon>
        <taxon>Actinomycetota</taxon>
        <taxon>Actinomycetes</taxon>
        <taxon>Micromonosporales</taxon>
        <taxon>Micromonosporaceae</taxon>
        <taxon>Couchioplanes</taxon>
    </lineage>
</organism>
<sequence length="289" mass="29226">MTLQEPETQLFADAEIPDTEVIVVAHPSPVFVDSTGRRRRLLRRVAYGFGALCMVYGGLISVSLAGGPVSPSAVLPLPDLADGDDEAIAAVRPSPTPGPFTAVPSTRPVMDVLPRGDLPIIRRTVESGVMPRSVAPTARPSRTPTPRTTTKPTTTPTPTKLVESSTTKPNTPGPTVPPTGTPTTPADPVPPAPPIPPGTGETGGTGGGTPSDDDGEDEEGGAANGTSNPPPPPVIPIREPADVDQPAVKPAEEPAAEPAVKPTEKPAENATDAGDAGGSGAASGDEAGR</sequence>
<keyword evidence="2" id="KW-1133">Transmembrane helix</keyword>
<evidence type="ECO:0000313" key="4">
    <source>
        <dbReference type="Proteomes" id="UP000271683"/>
    </source>
</evidence>
<keyword evidence="2" id="KW-0812">Transmembrane</keyword>
<dbReference type="RefSeq" id="WP_143162545.1">
    <property type="nucleotide sequence ID" value="NZ_RJKL01000001.1"/>
</dbReference>
<feature type="transmembrane region" description="Helical" evidence="2">
    <location>
        <begin position="45"/>
        <end position="66"/>
    </location>
</feature>
<dbReference type="Proteomes" id="UP000271683">
    <property type="component" value="Unassembled WGS sequence"/>
</dbReference>